<dbReference type="Pfam" id="PF13374">
    <property type="entry name" value="TPR_10"/>
    <property type="match status" value="1"/>
</dbReference>
<evidence type="ECO:0000256" key="6">
    <source>
        <dbReference type="ARBA" id="ARBA00022656"/>
    </source>
</evidence>
<dbReference type="Pfam" id="PF13424">
    <property type="entry name" value="TPR_12"/>
    <property type="match status" value="1"/>
</dbReference>
<proteinExistence type="inferred from homology"/>
<dbReference type="GO" id="GO:0006887">
    <property type="term" value="P:exocytosis"/>
    <property type="evidence" value="ECO:0007669"/>
    <property type="project" value="UniProtKB-KW"/>
</dbReference>
<dbReference type="PANTHER" id="PTHR24198:SF165">
    <property type="entry name" value="ANKYRIN REPEAT-CONTAINING PROTEIN-RELATED"/>
    <property type="match status" value="1"/>
</dbReference>
<keyword evidence="18" id="KW-1185">Reference proteome</keyword>
<comment type="subunit">
    <text evidence="14">Homotetramer in membranes.</text>
</comment>
<evidence type="ECO:0000256" key="8">
    <source>
        <dbReference type="ARBA" id="ARBA00022737"/>
    </source>
</evidence>
<name>A0A4Y2STR0_ARAVE</name>
<dbReference type="AlphaFoldDB" id="A0A4Y2STR0"/>
<evidence type="ECO:0000256" key="2">
    <source>
        <dbReference type="ARBA" id="ARBA00004613"/>
    </source>
</evidence>
<feature type="repeat" description="ANK" evidence="16">
    <location>
        <begin position="55"/>
        <end position="87"/>
    </location>
</feature>
<dbReference type="InterPro" id="IPR019734">
    <property type="entry name" value="TPR_rpt"/>
</dbReference>
<evidence type="ECO:0000256" key="13">
    <source>
        <dbReference type="ARBA" id="ARBA00049657"/>
    </source>
</evidence>
<dbReference type="SMART" id="SM00248">
    <property type="entry name" value="ANK"/>
    <property type="match status" value="10"/>
</dbReference>
<keyword evidence="7" id="KW-0528">Neurotoxin</keyword>
<dbReference type="InterPro" id="IPR002110">
    <property type="entry name" value="Ankyrin_rpt"/>
</dbReference>
<evidence type="ECO:0000256" key="7">
    <source>
        <dbReference type="ARBA" id="ARBA00022699"/>
    </source>
</evidence>
<feature type="repeat" description="ANK" evidence="16">
    <location>
        <begin position="22"/>
        <end position="54"/>
    </location>
</feature>
<evidence type="ECO:0000313" key="18">
    <source>
        <dbReference type="Proteomes" id="UP000499080"/>
    </source>
</evidence>
<evidence type="ECO:0000256" key="9">
    <source>
        <dbReference type="ARBA" id="ARBA00023028"/>
    </source>
</evidence>
<protein>
    <recommendedName>
        <fullName evidence="15">Alpha-latrotoxin</fullName>
    </recommendedName>
</protein>
<feature type="non-terminal residue" evidence="17">
    <location>
        <position position="1"/>
    </location>
</feature>
<dbReference type="SMART" id="SM00028">
    <property type="entry name" value="TPR"/>
    <property type="match status" value="3"/>
</dbReference>
<comment type="subcellular location">
    <subcellularLocation>
        <location evidence="2">Secreted</location>
    </subcellularLocation>
    <subcellularLocation>
        <location evidence="1">Target cell membrane</location>
    </subcellularLocation>
</comment>
<evidence type="ECO:0000256" key="5">
    <source>
        <dbReference type="ARBA" id="ARBA00022537"/>
    </source>
</evidence>
<evidence type="ECO:0000313" key="17">
    <source>
        <dbReference type="EMBL" id="GBN91758.1"/>
    </source>
</evidence>
<keyword evidence="8" id="KW-0677">Repeat</keyword>
<organism evidence="17 18">
    <name type="scientific">Araneus ventricosus</name>
    <name type="common">Orbweaver spider</name>
    <name type="synonym">Epeira ventricosa</name>
    <dbReference type="NCBI Taxonomy" id="182803"/>
    <lineage>
        <taxon>Eukaryota</taxon>
        <taxon>Metazoa</taxon>
        <taxon>Ecdysozoa</taxon>
        <taxon>Arthropoda</taxon>
        <taxon>Chelicerata</taxon>
        <taxon>Arachnida</taxon>
        <taxon>Araneae</taxon>
        <taxon>Araneomorphae</taxon>
        <taxon>Entelegynae</taxon>
        <taxon>Araneoidea</taxon>
        <taxon>Araneidae</taxon>
        <taxon>Araneus</taxon>
    </lineage>
</organism>
<keyword evidence="4" id="KW-0964">Secreted</keyword>
<keyword evidence="9" id="KW-0638">Presynaptic neurotoxin</keyword>
<dbReference type="SUPFAM" id="SSF48452">
    <property type="entry name" value="TPR-like"/>
    <property type="match status" value="3"/>
</dbReference>
<keyword evidence="6" id="KW-0800">Toxin</keyword>
<feature type="repeat" description="ANK" evidence="16">
    <location>
        <begin position="303"/>
        <end position="335"/>
    </location>
</feature>
<dbReference type="InterPro" id="IPR011990">
    <property type="entry name" value="TPR-like_helical_dom_sf"/>
</dbReference>
<keyword evidence="10 16" id="KW-0040">ANK repeat</keyword>
<evidence type="ECO:0000256" key="4">
    <source>
        <dbReference type="ARBA" id="ARBA00022525"/>
    </source>
</evidence>
<feature type="repeat" description="ANK" evidence="16">
    <location>
        <begin position="336"/>
        <end position="368"/>
    </location>
</feature>
<feature type="repeat" description="ANK" evidence="16">
    <location>
        <begin position="122"/>
        <end position="154"/>
    </location>
</feature>
<dbReference type="OrthoDB" id="8118640at2759"/>
<dbReference type="EMBL" id="BGPR01024048">
    <property type="protein sequence ID" value="GBN91758.1"/>
    <property type="molecule type" value="Genomic_DNA"/>
</dbReference>
<dbReference type="Pfam" id="PF12796">
    <property type="entry name" value="Ank_2"/>
    <property type="match status" value="3"/>
</dbReference>
<dbReference type="GO" id="GO:0005576">
    <property type="term" value="C:extracellular region"/>
    <property type="evidence" value="ECO:0007669"/>
    <property type="project" value="UniProtKB-SubCell"/>
</dbReference>
<comment type="similarity">
    <text evidence="13">Belongs to the cationic peptide 01 (latrotoxin) family. 03 (alpha-latrotoxin) subfamily.</text>
</comment>
<evidence type="ECO:0000256" key="12">
    <source>
        <dbReference type="ARBA" id="ARBA00023298"/>
    </source>
</evidence>
<accession>A0A4Y2STR0</accession>
<evidence type="ECO:0000256" key="15">
    <source>
        <dbReference type="ARBA" id="ARBA00049811"/>
    </source>
</evidence>
<evidence type="ECO:0000256" key="1">
    <source>
        <dbReference type="ARBA" id="ARBA00004175"/>
    </source>
</evidence>
<dbReference type="GO" id="GO:0090729">
    <property type="term" value="F:toxin activity"/>
    <property type="evidence" value="ECO:0007669"/>
    <property type="project" value="UniProtKB-KW"/>
</dbReference>
<dbReference type="PROSITE" id="PS50297">
    <property type="entry name" value="ANK_REP_REGION"/>
    <property type="match status" value="5"/>
</dbReference>
<evidence type="ECO:0000256" key="14">
    <source>
        <dbReference type="ARBA" id="ARBA00049715"/>
    </source>
</evidence>
<dbReference type="GO" id="GO:0044218">
    <property type="term" value="C:other organism cell membrane"/>
    <property type="evidence" value="ECO:0007669"/>
    <property type="project" value="UniProtKB-KW"/>
</dbReference>
<dbReference type="PROSITE" id="PS50088">
    <property type="entry name" value="ANK_REPEAT"/>
    <property type="match status" value="6"/>
</dbReference>
<dbReference type="SUPFAM" id="SSF48403">
    <property type="entry name" value="Ankyrin repeat"/>
    <property type="match status" value="1"/>
</dbReference>
<comment type="caution">
    <text evidence="17">The sequence shown here is derived from an EMBL/GenBank/DDBJ whole genome shotgun (WGS) entry which is preliminary data.</text>
</comment>
<keyword evidence="12" id="KW-1053">Target membrane</keyword>
<evidence type="ECO:0000256" key="16">
    <source>
        <dbReference type="PROSITE-ProRule" id="PRU00023"/>
    </source>
</evidence>
<dbReference type="Gene3D" id="1.25.40.20">
    <property type="entry name" value="Ankyrin repeat-containing domain"/>
    <property type="match status" value="3"/>
</dbReference>
<keyword evidence="11" id="KW-0472">Membrane</keyword>
<feature type="repeat" description="ANK" evidence="16">
    <location>
        <begin position="217"/>
        <end position="249"/>
    </location>
</feature>
<dbReference type="PANTHER" id="PTHR24198">
    <property type="entry name" value="ANKYRIN REPEAT AND PROTEIN KINASE DOMAIN-CONTAINING PROTEIN"/>
    <property type="match status" value="1"/>
</dbReference>
<dbReference type="InterPro" id="IPR036770">
    <property type="entry name" value="Ankyrin_rpt-contain_sf"/>
</dbReference>
<evidence type="ECO:0000256" key="3">
    <source>
        <dbReference type="ARBA" id="ARBA00022483"/>
    </source>
</evidence>
<keyword evidence="5" id="KW-1052">Target cell membrane</keyword>
<evidence type="ECO:0000256" key="11">
    <source>
        <dbReference type="ARBA" id="ARBA00023136"/>
    </source>
</evidence>
<dbReference type="Gene3D" id="1.25.40.10">
    <property type="entry name" value="Tetratricopeptide repeat domain"/>
    <property type="match status" value="2"/>
</dbReference>
<evidence type="ECO:0000256" key="10">
    <source>
        <dbReference type="ARBA" id="ARBA00023043"/>
    </source>
</evidence>
<dbReference type="GO" id="GO:0044231">
    <property type="term" value="C:host cell presynaptic membrane"/>
    <property type="evidence" value="ECO:0007669"/>
    <property type="project" value="UniProtKB-KW"/>
</dbReference>
<gene>
    <name evidence="17" type="primary">ANK2_13</name>
    <name evidence="17" type="ORF">AVEN_40516_1</name>
</gene>
<keyword evidence="3" id="KW-0268">Exocytosis</keyword>
<dbReference type="Proteomes" id="UP000499080">
    <property type="component" value="Unassembled WGS sequence"/>
</dbReference>
<sequence>AVTYNHKRVVATLLERGFEINGDSKPLHVAVRHSHYDVVELLLTKGANPNILDEANCTPLDIAVKMRDAEMIEILLSEKSDIRIERQFILSAAESAIRRNQLDIIKLLFGMKVIDAGTRGNCGYTVLHISALSGSLDVTRYLVAEGADINAKDEKGYKPVHIAAENGFRDIVEFYLNCDDLGDETAALLLIVARNGKANVCDLLLKRNADANGCHVDDKTPIKLALLKGHKEILSVLLNYGAYYNANPSTLLELTEDNDATSLLKKVKKLFTAVKNNAPFEVETLLKEESNSKYCLANAKCVKKETMLHYASWKGYERIVNILLKYNTNINTRTKTGVTPLHYSVKYSHFRIVKSLLSNGAIYNALSQTGKTPLEYATDKKIRDFLLFLREAFKKVEDNDFTVLENLRLQNKDMMRAVIRAKNQKGKTLIEVAYICSFTKTEELQMLFETDIYGHFILAEMLLFENKLANASLEFESLLRKRVEIFGADSQPVLDVKKYQAHIFHHQGNLDKALHLNREVHECRKKILGEDHEKTLLDKANITFLLLKQRKTQEALHIFQTVRIKLKQKLKPDDFIMLYFETIFSAALFQMNKFNAVLEISNEAEQICAQKTDDRYGLMLSEFQFRTALALCRQGKHSEALRKFKEVYKLRKNILEPHHPRVLSALSGVANELHLLKRYDDSLEVYREVLDIRKSHLPEYHIDILDSEYRVGEVLYGQQMLLSSLKIFLSLKPKIALVAPNSDLMKRNRDKIAEIKYELSSEGLEIMFDAVQNNIRKAEGNHEK</sequence>
<reference evidence="17 18" key="1">
    <citation type="journal article" date="2019" name="Sci. Rep.">
        <title>Orb-weaving spider Araneus ventricosus genome elucidates the spidroin gene catalogue.</title>
        <authorList>
            <person name="Kono N."/>
            <person name="Nakamura H."/>
            <person name="Ohtoshi R."/>
            <person name="Moran D.A.P."/>
            <person name="Shinohara A."/>
            <person name="Yoshida Y."/>
            <person name="Fujiwara M."/>
            <person name="Mori M."/>
            <person name="Tomita M."/>
            <person name="Arakawa K."/>
        </authorList>
    </citation>
    <scope>NUCLEOTIDE SEQUENCE [LARGE SCALE GENOMIC DNA]</scope>
</reference>